<dbReference type="RefSeq" id="WP_005554019.1">
    <property type="nucleotide sequence ID" value="NZ_AOIB01000013.1"/>
</dbReference>
<dbReference type="CDD" id="cd07432">
    <property type="entry name" value="PHP_HisPPase"/>
    <property type="match status" value="1"/>
</dbReference>
<dbReference type="Proteomes" id="UP000011688">
    <property type="component" value="Unassembled WGS sequence"/>
</dbReference>
<dbReference type="InterPro" id="IPR016195">
    <property type="entry name" value="Pol/histidinol_Pase-like"/>
</dbReference>
<dbReference type="eggNOG" id="arCOG00302">
    <property type="taxonomic scope" value="Archaea"/>
</dbReference>
<dbReference type="STRING" id="1227497.C491_04240"/>
<dbReference type="PANTHER" id="PTHR42924">
    <property type="entry name" value="EXONUCLEASE"/>
    <property type="match status" value="1"/>
</dbReference>
<sequence>MFAVDLHAHTRFFHGHRALGDRFDPYGFRLLARALDARGLDGVATTNHDYYTPFSSSRVATIPGIEVSTTHGHVLVIGPDPPTETVPGEYTPAEVVELAHDRGCAAIVAHPYRDSTIRELEELPFDAIEINGKHPRTEQLVQRLAERHDLPLVGGSDAHYPFEAGRAYTRIDAAELTPEAVVEAIRDGRVEPRVAAGRFDRGLRRLYREIHSRKHPDGLLAEPSPGLGEPPDATDS</sequence>
<proteinExistence type="predicted"/>
<dbReference type="PANTHER" id="PTHR42924:SF3">
    <property type="entry name" value="POLYMERASE_HISTIDINOL PHOSPHATASE N-TERMINAL DOMAIN-CONTAINING PROTEIN"/>
    <property type="match status" value="1"/>
</dbReference>
<dbReference type="OrthoDB" id="63337at2157"/>
<feature type="region of interest" description="Disordered" evidence="1">
    <location>
        <begin position="214"/>
        <end position="236"/>
    </location>
</feature>
<evidence type="ECO:0000313" key="2">
    <source>
        <dbReference type="EMBL" id="ELY60476.1"/>
    </source>
</evidence>
<protein>
    <submittedName>
        <fullName evidence="2">PHP domain-containing protein</fullName>
    </submittedName>
</protein>
<keyword evidence="3" id="KW-1185">Reference proteome</keyword>
<dbReference type="GO" id="GO:0004534">
    <property type="term" value="F:5'-3' RNA exonuclease activity"/>
    <property type="evidence" value="ECO:0007669"/>
    <property type="project" value="TreeGrafter"/>
</dbReference>
<dbReference type="NCBIfam" id="NF038032">
    <property type="entry name" value="CehA_McbA_metalo"/>
    <property type="match status" value="1"/>
</dbReference>
<reference evidence="2 3" key="1">
    <citation type="journal article" date="2014" name="PLoS Genet.">
        <title>Phylogenetically driven sequencing of extremely halophilic archaea reveals strategies for static and dynamic osmo-response.</title>
        <authorList>
            <person name="Becker E.A."/>
            <person name="Seitzer P.M."/>
            <person name="Tritt A."/>
            <person name="Larsen D."/>
            <person name="Krusor M."/>
            <person name="Yao A.I."/>
            <person name="Wu D."/>
            <person name="Madern D."/>
            <person name="Eisen J.A."/>
            <person name="Darling A.E."/>
            <person name="Facciotti M.T."/>
        </authorList>
    </citation>
    <scope>NUCLEOTIDE SEQUENCE [LARGE SCALE GENOMIC DNA]</scope>
    <source>
        <strain evidence="2 3">DSM 10524</strain>
    </source>
</reference>
<gene>
    <name evidence="2" type="ORF">C491_04240</name>
</gene>
<dbReference type="SUPFAM" id="SSF89550">
    <property type="entry name" value="PHP domain-like"/>
    <property type="match status" value="1"/>
</dbReference>
<dbReference type="Gene3D" id="3.20.20.140">
    <property type="entry name" value="Metal-dependent hydrolases"/>
    <property type="match status" value="1"/>
</dbReference>
<dbReference type="AlphaFoldDB" id="L9XGF4"/>
<organism evidence="2 3">
    <name type="scientific">Natronococcus amylolyticus DSM 10524</name>
    <dbReference type="NCBI Taxonomy" id="1227497"/>
    <lineage>
        <taxon>Archaea</taxon>
        <taxon>Methanobacteriati</taxon>
        <taxon>Methanobacteriota</taxon>
        <taxon>Stenosarchaea group</taxon>
        <taxon>Halobacteria</taxon>
        <taxon>Halobacteriales</taxon>
        <taxon>Natrialbaceae</taxon>
        <taxon>Natronococcus</taxon>
    </lineage>
</organism>
<dbReference type="EMBL" id="AOIB01000013">
    <property type="protein sequence ID" value="ELY60476.1"/>
    <property type="molecule type" value="Genomic_DNA"/>
</dbReference>
<evidence type="ECO:0000256" key="1">
    <source>
        <dbReference type="SAM" id="MobiDB-lite"/>
    </source>
</evidence>
<dbReference type="GO" id="GO:0035312">
    <property type="term" value="F:5'-3' DNA exonuclease activity"/>
    <property type="evidence" value="ECO:0007669"/>
    <property type="project" value="TreeGrafter"/>
</dbReference>
<name>L9XGF4_9EURY</name>
<dbReference type="Pfam" id="PF13263">
    <property type="entry name" value="PHP_C"/>
    <property type="match status" value="1"/>
</dbReference>
<accession>L9XGF4</accession>
<evidence type="ECO:0000313" key="3">
    <source>
        <dbReference type="Proteomes" id="UP000011688"/>
    </source>
</evidence>
<dbReference type="PATRIC" id="fig|1227497.3.peg.874"/>
<comment type="caution">
    <text evidence="2">The sequence shown here is derived from an EMBL/GenBank/DDBJ whole genome shotgun (WGS) entry which is preliminary data.</text>
</comment>
<dbReference type="InterPro" id="IPR052018">
    <property type="entry name" value="PHP_domain"/>
</dbReference>